<dbReference type="PANTHER" id="PTHR43630">
    <property type="entry name" value="POLY-BETA-1,6-N-ACETYL-D-GLUCOSAMINE SYNTHASE"/>
    <property type="match status" value="1"/>
</dbReference>
<dbReference type="SMART" id="SM00028">
    <property type="entry name" value="TPR"/>
    <property type="match status" value="4"/>
</dbReference>
<dbReference type="InterPro" id="IPR011990">
    <property type="entry name" value="TPR-like_helical_dom_sf"/>
</dbReference>
<reference evidence="2 3" key="1">
    <citation type="submission" date="2018-10" db="EMBL/GenBank/DDBJ databases">
        <title>Genome Sequence of Cohnella sp.</title>
        <authorList>
            <person name="Srinivasan S."/>
            <person name="Kim M.K."/>
        </authorList>
    </citation>
    <scope>NUCLEOTIDE SEQUENCE [LARGE SCALE GENOMIC DNA]</scope>
    <source>
        <strain evidence="2 3">18JY8-7</strain>
    </source>
</reference>
<sequence>MKISVCLIVKNEENNLARALRSVPDSFEIVVVDTGSTDRSVPIAQQFGAVTASYEWSDDFAAARNFAGSRATGDYILALDADEELPADTEEQLLRFVQQHPGKAGCVYINNVTGEEIRRHRMVRFYPNRPEFRFAGTVHEQVYENGEPAVFEILPLQVMHYGYEENEYEVKSKFERYLPLYEKHLADHPNDGYMLYQMGKLYYSIEDWAGAERHLLLSMEQRQLDRLYYPVMLVMLGYVLKEQQRYAEAEQLLYPYVELYPDFPDLFFLLGLLAMDTGKIQAVESYFAEALKIGDTDKYTSVYGVGTFLAAYNLGVYYEVTGNKDLAGQCYRFAAEYEYEPALRRLK</sequence>
<name>A0A3G3K259_9BACL</name>
<dbReference type="InterPro" id="IPR019734">
    <property type="entry name" value="TPR_rpt"/>
</dbReference>
<dbReference type="Pfam" id="PF00535">
    <property type="entry name" value="Glycos_transf_2"/>
    <property type="match status" value="1"/>
</dbReference>
<evidence type="ECO:0000259" key="1">
    <source>
        <dbReference type="Pfam" id="PF00535"/>
    </source>
</evidence>
<proteinExistence type="predicted"/>
<dbReference type="EMBL" id="CP033433">
    <property type="protein sequence ID" value="AYQ74137.1"/>
    <property type="molecule type" value="Genomic_DNA"/>
</dbReference>
<dbReference type="InterPro" id="IPR029044">
    <property type="entry name" value="Nucleotide-diphossugar_trans"/>
</dbReference>
<dbReference type="PANTHER" id="PTHR43630:SF2">
    <property type="entry name" value="GLYCOSYLTRANSFERASE"/>
    <property type="match status" value="1"/>
</dbReference>
<keyword evidence="2" id="KW-0808">Transferase</keyword>
<gene>
    <name evidence="2" type="ORF">EAV92_17145</name>
</gene>
<dbReference type="Gene3D" id="3.90.550.10">
    <property type="entry name" value="Spore Coat Polysaccharide Biosynthesis Protein SpsA, Chain A"/>
    <property type="match status" value="1"/>
</dbReference>
<dbReference type="KEGG" id="coh:EAV92_17145"/>
<dbReference type="CDD" id="cd02511">
    <property type="entry name" value="Beta4Glucosyltransferase"/>
    <property type="match status" value="1"/>
</dbReference>
<dbReference type="Proteomes" id="UP000269097">
    <property type="component" value="Chromosome"/>
</dbReference>
<keyword evidence="3" id="KW-1185">Reference proteome</keyword>
<organism evidence="2 3">
    <name type="scientific">Cohnella candidum</name>
    <dbReference type="NCBI Taxonomy" id="2674991"/>
    <lineage>
        <taxon>Bacteria</taxon>
        <taxon>Bacillati</taxon>
        <taxon>Bacillota</taxon>
        <taxon>Bacilli</taxon>
        <taxon>Bacillales</taxon>
        <taxon>Paenibacillaceae</taxon>
        <taxon>Cohnella</taxon>
    </lineage>
</organism>
<dbReference type="SUPFAM" id="SSF48452">
    <property type="entry name" value="TPR-like"/>
    <property type="match status" value="1"/>
</dbReference>
<dbReference type="InterPro" id="IPR001173">
    <property type="entry name" value="Glyco_trans_2-like"/>
</dbReference>
<evidence type="ECO:0000313" key="3">
    <source>
        <dbReference type="Proteomes" id="UP000269097"/>
    </source>
</evidence>
<accession>A0A3G3K259</accession>
<dbReference type="AlphaFoldDB" id="A0A3G3K259"/>
<dbReference type="GO" id="GO:0016740">
    <property type="term" value="F:transferase activity"/>
    <property type="evidence" value="ECO:0007669"/>
    <property type="project" value="UniProtKB-KW"/>
</dbReference>
<feature type="domain" description="Glycosyltransferase 2-like" evidence="1">
    <location>
        <begin position="4"/>
        <end position="130"/>
    </location>
</feature>
<evidence type="ECO:0000313" key="2">
    <source>
        <dbReference type="EMBL" id="AYQ74137.1"/>
    </source>
</evidence>
<dbReference type="SUPFAM" id="SSF53448">
    <property type="entry name" value="Nucleotide-diphospho-sugar transferases"/>
    <property type="match status" value="1"/>
</dbReference>
<dbReference type="RefSeq" id="WP_123042219.1">
    <property type="nucleotide sequence ID" value="NZ_CP033433.1"/>
</dbReference>
<dbReference type="Gene3D" id="1.25.40.10">
    <property type="entry name" value="Tetratricopeptide repeat domain"/>
    <property type="match status" value="1"/>
</dbReference>
<protein>
    <submittedName>
        <fullName evidence="2">Glycosyltransferase</fullName>
    </submittedName>
</protein>